<dbReference type="PRINTS" id="PR01301">
    <property type="entry name" value="RGSPROTEIN"/>
</dbReference>
<dbReference type="PANTHER" id="PTHR10845">
    <property type="entry name" value="REGULATOR OF G PROTEIN SIGNALING"/>
    <property type="match status" value="1"/>
</dbReference>
<dbReference type="FunFam" id="1.10.167.10:FF:000001">
    <property type="entry name" value="Putative regulator of g-protein signaling 12"/>
    <property type="match status" value="1"/>
</dbReference>
<organism evidence="3 4">
    <name type="scientific">Chiloscyllium punctatum</name>
    <name type="common">Brownbanded bambooshark</name>
    <name type="synonym">Hemiscyllium punctatum</name>
    <dbReference type="NCBI Taxonomy" id="137246"/>
    <lineage>
        <taxon>Eukaryota</taxon>
        <taxon>Metazoa</taxon>
        <taxon>Chordata</taxon>
        <taxon>Craniata</taxon>
        <taxon>Vertebrata</taxon>
        <taxon>Chondrichthyes</taxon>
        <taxon>Elasmobranchii</taxon>
        <taxon>Galeomorphii</taxon>
        <taxon>Galeoidea</taxon>
        <taxon>Orectolobiformes</taxon>
        <taxon>Hemiscylliidae</taxon>
        <taxon>Chiloscyllium</taxon>
    </lineage>
</organism>
<dbReference type="SUPFAM" id="SSF48097">
    <property type="entry name" value="Regulator of G-protein signaling, RGS"/>
    <property type="match status" value="1"/>
</dbReference>
<sequence>KYFPPSSHPTPTPELLHIYQCNLRGTRNSQRNVNRTASEAVPLRQVNQSEMPELKLPQNTSSNLEEVYCNCSSTGTKEREKKKAKNLSKDLKSRLLSALLNSNSEHSSISFLPRMSAKLNLSIGLTHEEAMQWSKSLDVLLADPCGLAAFRDFLKSEFSEENIDFWLVCEDYKKTKSSSKLGSKAQHIYSEFIRSDAPKQVNIDGNTRDLVSKSILLPTPTCFEAAQRIIFSLMEKDSYPRFLKSDAYLNLINKAQGNKNNS</sequence>
<proteinExistence type="predicted"/>
<dbReference type="PANTHER" id="PTHR10845:SF254">
    <property type="entry name" value="RGS DOMAIN-CONTAINING PROTEIN-RELATED"/>
    <property type="match status" value="1"/>
</dbReference>
<dbReference type="Gene3D" id="1.10.167.10">
    <property type="entry name" value="Regulator of G-protein Signalling 4, domain 2"/>
    <property type="match status" value="1"/>
</dbReference>
<name>A0A401SNW0_CHIPU</name>
<keyword evidence="1" id="KW-0734">Signal transduction inhibitor</keyword>
<dbReference type="STRING" id="137246.A0A401SNW0"/>
<dbReference type="Proteomes" id="UP000287033">
    <property type="component" value="Unassembled WGS sequence"/>
</dbReference>
<feature type="non-terminal residue" evidence="3">
    <location>
        <position position="1"/>
    </location>
</feature>
<accession>A0A401SNW0</accession>
<evidence type="ECO:0000256" key="1">
    <source>
        <dbReference type="ARBA" id="ARBA00022700"/>
    </source>
</evidence>
<evidence type="ECO:0000313" key="4">
    <source>
        <dbReference type="Proteomes" id="UP000287033"/>
    </source>
</evidence>
<evidence type="ECO:0000259" key="2">
    <source>
        <dbReference type="PROSITE" id="PS50132"/>
    </source>
</evidence>
<gene>
    <name evidence="3" type="ORF">chiPu_0010521</name>
</gene>
<dbReference type="InterPro" id="IPR044926">
    <property type="entry name" value="RGS_subdomain_2"/>
</dbReference>
<dbReference type="Pfam" id="PF00615">
    <property type="entry name" value="RGS"/>
    <property type="match status" value="1"/>
</dbReference>
<feature type="domain" description="RGS" evidence="2">
    <location>
        <begin position="136"/>
        <end position="252"/>
    </location>
</feature>
<dbReference type="InterPro" id="IPR016137">
    <property type="entry name" value="RGS"/>
</dbReference>
<evidence type="ECO:0000313" key="3">
    <source>
        <dbReference type="EMBL" id="GCC32061.1"/>
    </source>
</evidence>
<dbReference type="InterPro" id="IPR036305">
    <property type="entry name" value="RGS_sf"/>
</dbReference>
<dbReference type="PROSITE" id="PS50132">
    <property type="entry name" value="RGS"/>
    <property type="match status" value="1"/>
</dbReference>
<keyword evidence="4" id="KW-1185">Reference proteome</keyword>
<dbReference type="AlphaFoldDB" id="A0A401SNW0"/>
<dbReference type="OMA" id="IFILMER"/>
<dbReference type="SMART" id="SM00315">
    <property type="entry name" value="RGS"/>
    <property type="match status" value="1"/>
</dbReference>
<dbReference type="GO" id="GO:0009968">
    <property type="term" value="P:negative regulation of signal transduction"/>
    <property type="evidence" value="ECO:0007669"/>
    <property type="project" value="UniProtKB-KW"/>
</dbReference>
<protein>
    <recommendedName>
        <fullName evidence="2">RGS domain-containing protein</fullName>
    </recommendedName>
</protein>
<reference evidence="3 4" key="1">
    <citation type="journal article" date="2018" name="Nat. Ecol. Evol.">
        <title>Shark genomes provide insights into elasmobranch evolution and the origin of vertebrates.</title>
        <authorList>
            <person name="Hara Y"/>
            <person name="Yamaguchi K"/>
            <person name="Onimaru K"/>
            <person name="Kadota M"/>
            <person name="Koyanagi M"/>
            <person name="Keeley SD"/>
            <person name="Tatsumi K"/>
            <person name="Tanaka K"/>
            <person name="Motone F"/>
            <person name="Kageyama Y"/>
            <person name="Nozu R"/>
            <person name="Adachi N"/>
            <person name="Nishimura O"/>
            <person name="Nakagawa R"/>
            <person name="Tanegashima C"/>
            <person name="Kiyatake I"/>
            <person name="Matsumoto R"/>
            <person name="Murakumo K"/>
            <person name="Nishida K"/>
            <person name="Terakita A"/>
            <person name="Kuratani S"/>
            <person name="Sato K"/>
            <person name="Hyodo S Kuraku.S."/>
        </authorList>
    </citation>
    <scope>NUCLEOTIDE SEQUENCE [LARGE SCALE GENOMIC DNA]</scope>
</reference>
<dbReference type="OrthoDB" id="196547at2759"/>
<comment type="caution">
    <text evidence="3">The sequence shown here is derived from an EMBL/GenBank/DDBJ whole genome shotgun (WGS) entry which is preliminary data.</text>
</comment>
<dbReference type="EMBL" id="BEZZ01000410">
    <property type="protein sequence ID" value="GCC32061.1"/>
    <property type="molecule type" value="Genomic_DNA"/>
</dbReference>
<dbReference type="FunFam" id="1.10.196.10:FF:000001">
    <property type="entry name" value="Regulator of G-protein signaling 8"/>
    <property type="match status" value="1"/>
</dbReference>